<dbReference type="STRING" id="5098.A0A507QQU4"/>
<dbReference type="PANTHER" id="PTHR12442">
    <property type="entry name" value="DYNEIN INTERMEDIATE CHAIN"/>
    <property type="match status" value="1"/>
</dbReference>
<evidence type="ECO:0008006" key="9">
    <source>
        <dbReference type="Google" id="ProtNLM"/>
    </source>
</evidence>
<evidence type="ECO:0000256" key="6">
    <source>
        <dbReference type="SAM" id="MobiDB-lite"/>
    </source>
</evidence>
<name>A0A507QQU4_MONPU</name>
<dbReference type="Gene3D" id="2.130.10.10">
    <property type="entry name" value="YVTN repeat-like/Quinoprotein amine dehydrogenase"/>
    <property type="match status" value="2"/>
</dbReference>
<dbReference type="Proteomes" id="UP000319663">
    <property type="component" value="Unassembled WGS sequence"/>
</dbReference>
<evidence type="ECO:0000256" key="1">
    <source>
        <dbReference type="ARBA" id="ARBA00004496"/>
    </source>
</evidence>
<dbReference type="EMBL" id="VIFY01000125">
    <property type="protein sequence ID" value="TQB70031.1"/>
    <property type="molecule type" value="Genomic_DNA"/>
</dbReference>
<dbReference type="InterPro" id="IPR036322">
    <property type="entry name" value="WD40_repeat_dom_sf"/>
</dbReference>
<dbReference type="PANTHER" id="PTHR12442:SF22">
    <property type="entry name" value="CYTOPLASMIC DYNEIN 1 INTERMEDIATE CHAIN-RELATED"/>
    <property type="match status" value="1"/>
</dbReference>
<dbReference type="InterPro" id="IPR050687">
    <property type="entry name" value="Dynein_IC"/>
</dbReference>
<evidence type="ECO:0000256" key="3">
    <source>
        <dbReference type="ARBA" id="ARBA00022574"/>
    </source>
</evidence>
<dbReference type="InterPro" id="IPR001680">
    <property type="entry name" value="WD40_rpt"/>
</dbReference>
<keyword evidence="2" id="KW-0963">Cytoplasm</keyword>
<dbReference type="AlphaFoldDB" id="A0A507QQU4"/>
<protein>
    <recommendedName>
        <fullName evidence="9">Cytoplasmic dynein 1 intermediate chain 2</fullName>
    </recommendedName>
</protein>
<keyword evidence="8" id="KW-1185">Reference proteome</keyword>
<feature type="compositionally biased region" description="Polar residues" evidence="6">
    <location>
        <begin position="300"/>
        <end position="317"/>
    </location>
</feature>
<evidence type="ECO:0000313" key="8">
    <source>
        <dbReference type="Proteomes" id="UP000319663"/>
    </source>
</evidence>
<dbReference type="GO" id="GO:0045503">
    <property type="term" value="F:dynein light chain binding"/>
    <property type="evidence" value="ECO:0007669"/>
    <property type="project" value="TreeGrafter"/>
</dbReference>
<feature type="repeat" description="WD" evidence="5">
    <location>
        <begin position="602"/>
        <end position="649"/>
    </location>
</feature>
<dbReference type="SMART" id="SM00320">
    <property type="entry name" value="WD40"/>
    <property type="match status" value="5"/>
</dbReference>
<feature type="compositionally biased region" description="Polar residues" evidence="6">
    <location>
        <begin position="180"/>
        <end position="207"/>
    </location>
</feature>
<comment type="subcellular location">
    <subcellularLocation>
        <location evidence="1">Cytoplasm</location>
    </subcellularLocation>
</comment>
<dbReference type="GO" id="GO:0045504">
    <property type="term" value="F:dynein heavy chain binding"/>
    <property type="evidence" value="ECO:0007669"/>
    <property type="project" value="TreeGrafter"/>
</dbReference>
<feature type="region of interest" description="Disordered" evidence="6">
    <location>
        <begin position="122"/>
        <end position="147"/>
    </location>
</feature>
<sequence>MAARMVSTVNNWQSDGIWDIRWRRSFAAREFFRAVRDGAYVIHLPGFRKAERRKDEASADKARLQRRNHQEKAVGNTLINLWNCYHLADFTAMSTIQQRKAEILAKRAKLAELKRQRELRQQEFNQNRANGGDTSEASTLVPSRSDSRAELDDLISRLVDRPASGSFSHGGDGPSRKGSRPNSVLSASQLSGDNVEAFSSPTRPLSQSIAIQTDATDFLPVATEARPPSEPKKEIVTYSKSVQTDDWKRPRSDSPDGSVDFENEDLLETSRLSKRLSKRERELQEDIRKKIRKEIEEELQASQQSSGEEPTSQSSQLRYPLRTLSEDELKAVTSSEEFFDFVERSTKVIERALDEDYDVLADYELGGVDGELDEDEGDGKKKRSIKEVCQFWDERWSKKRMISDLSFSPKFPELVLASYTKNPSAPHEPDGLVQVWNQHLHSRPEYIFHSTSDILTAKFSPFHPNLIIGGSYSGQVLLWDTRSSRAGGGAPVQKTPLTGSGHTHPVYSIAIVGTQNAHNILTVSTDGVVCGWTVDMLSQPQEYLELTTPPPSKTEDLAPTSLSFPQSDPTFFIVGTEEGSIYPCHRYDRAGSKAGIDQRLAYRGHAAPVMSTAFHPARGPVDLGDLMLSSSLDWSVKLWRIRPPATTTSATSATAAPQVVSPILDINREDVVYDARWSPSRPGVFALVDGAGNVEVWDLYTDTEIPVVRTTPSRGRGGILTKGLNKVAWEEREGRRLAAGGLDGVVTVFEVGRGLGGTFEEVPSEEWTGMKRLIGNLEQKDRAA</sequence>
<accession>A0A507QQU4</accession>
<dbReference type="SUPFAM" id="SSF50978">
    <property type="entry name" value="WD40 repeat-like"/>
    <property type="match status" value="1"/>
</dbReference>
<feature type="region of interest" description="Disordered" evidence="6">
    <location>
        <begin position="223"/>
        <end position="261"/>
    </location>
</feature>
<evidence type="ECO:0000256" key="5">
    <source>
        <dbReference type="PROSITE-ProRule" id="PRU00221"/>
    </source>
</evidence>
<feature type="compositionally biased region" description="Polar residues" evidence="6">
    <location>
        <begin position="122"/>
        <end position="144"/>
    </location>
</feature>
<organism evidence="7 8">
    <name type="scientific">Monascus purpureus</name>
    <name type="common">Red mold</name>
    <name type="synonym">Monascus anka</name>
    <dbReference type="NCBI Taxonomy" id="5098"/>
    <lineage>
        <taxon>Eukaryota</taxon>
        <taxon>Fungi</taxon>
        <taxon>Dikarya</taxon>
        <taxon>Ascomycota</taxon>
        <taxon>Pezizomycotina</taxon>
        <taxon>Eurotiomycetes</taxon>
        <taxon>Eurotiomycetidae</taxon>
        <taxon>Eurotiales</taxon>
        <taxon>Aspergillaceae</taxon>
        <taxon>Monascus</taxon>
    </lineage>
</organism>
<dbReference type="GO" id="GO:0005737">
    <property type="term" value="C:cytoplasm"/>
    <property type="evidence" value="ECO:0007669"/>
    <property type="project" value="UniProtKB-SubCell"/>
</dbReference>
<keyword evidence="3 5" id="KW-0853">WD repeat</keyword>
<dbReference type="PROSITE" id="PS50082">
    <property type="entry name" value="WD_REPEATS_2"/>
    <property type="match status" value="1"/>
</dbReference>
<feature type="region of interest" description="Disordered" evidence="6">
    <location>
        <begin position="160"/>
        <end position="207"/>
    </location>
</feature>
<feature type="region of interest" description="Disordered" evidence="6">
    <location>
        <begin position="298"/>
        <end position="319"/>
    </location>
</feature>
<evidence type="ECO:0000313" key="7">
    <source>
        <dbReference type="EMBL" id="TQB70031.1"/>
    </source>
</evidence>
<dbReference type="GO" id="GO:0010970">
    <property type="term" value="P:transport along microtubule"/>
    <property type="evidence" value="ECO:0007669"/>
    <property type="project" value="TreeGrafter"/>
</dbReference>
<proteinExistence type="predicted"/>
<evidence type="ECO:0000256" key="4">
    <source>
        <dbReference type="ARBA" id="ARBA00022737"/>
    </source>
</evidence>
<keyword evidence="4" id="KW-0677">Repeat</keyword>
<dbReference type="InterPro" id="IPR015943">
    <property type="entry name" value="WD40/YVTN_repeat-like_dom_sf"/>
</dbReference>
<gene>
    <name evidence="7" type="ORF">MPDQ_001046</name>
</gene>
<reference evidence="7 8" key="1">
    <citation type="submission" date="2019-06" db="EMBL/GenBank/DDBJ databases">
        <title>Wine fermentation using esterase from Monascus purpureus.</title>
        <authorList>
            <person name="Geng C."/>
            <person name="Zhang Y."/>
        </authorList>
    </citation>
    <scope>NUCLEOTIDE SEQUENCE [LARGE SCALE GENOMIC DNA]</scope>
    <source>
        <strain evidence="7">HQ1</strain>
    </source>
</reference>
<dbReference type="OrthoDB" id="366230at2759"/>
<feature type="compositionally biased region" description="Basic and acidic residues" evidence="6">
    <location>
        <begin position="243"/>
        <end position="254"/>
    </location>
</feature>
<comment type="caution">
    <text evidence="7">The sequence shown here is derived from an EMBL/GenBank/DDBJ whole genome shotgun (WGS) entry which is preliminary data.</text>
</comment>
<evidence type="ECO:0000256" key="2">
    <source>
        <dbReference type="ARBA" id="ARBA00022490"/>
    </source>
</evidence>
<dbReference type="FunFam" id="2.130.10.10:FF:000414">
    <property type="entry name" value="Cytoplasmic dynein intermediate chain"/>
    <property type="match status" value="1"/>
</dbReference>
<dbReference type="GO" id="GO:0005868">
    <property type="term" value="C:cytoplasmic dynein complex"/>
    <property type="evidence" value="ECO:0007669"/>
    <property type="project" value="TreeGrafter"/>
</dbReference>